<comment type="caution">
    <text evidence="20">The sequence shown here is derived from an EMBL/GenBank/DDBJ whole genome shotgun (WGS) entry which is preliminary data.</text>
</comment>
<dbReference type="SUPFAM" id="SSF57850">
    <property type="entry name" value="RING/U-box"/>
    <property type="match status" value="1"/>
</dbReference>
<gene>
    <name evidence="20" type="ORF">KUTeg_010307</name>
</gene>
<evidence type="ECO:0000256" key="7">
    <source>
        <dbReference type="ARBA" id="ARBA00022679"/>
    </source>
</evidence>
<evidence type="ECO:0000256" key="16">
    <source>
        <dbReference type="PROSITE-ProRule" id="PRU00175"/>
    </source>
</evidence>
<accession>A0ABQ9F6C7</accession>
<evidence type="ECO:0000256" key="14">
    <source>
        <dbReference type="ARBA" id="ARBA00022989"/>
    </source>
</evidence>
<protein>
    <recommendedName>
        <fullName evidence="5">RING-type E3 ubiquitin transferase</fullName>
        <ecNumber evidence="5">2.3.2.27</ecNumber>
    </recommendedName>
</protein>
<feature type="compositionally biased region" description="Polar residues" evidence="17">
    <location>
        <begin position="680"/>
        <end position="689"/>
    </location>
</feature>
<comment type="subcellular location">
    <subcellularLocation>
        <location evidence="2">Cell membrane</location>
        <topology evidence="2">Single-pass type I membrane protein</topology>
    </subcellularLocation>
</comment>
<dbReference type="Gene3D" id="3.30.40.10">
    <property type="entry name" value="Zinc/RING finger domain, C3HC4 (zinc finger)"/>
    <property type="match status" value="1"/>
</dbReference>
<dbReference type="InterPro" id="IPR040700">
    <property type="entry name" value="ZNRF-3_ecto"/>
</dbReference>
<dbReference type="EMBL" id="JARBDR010000440">
    <property type="protein sequence ID" value="KAJ8312934.1"/>
    <property type="molecule type" value="Genomic_DNA"/>
</dbReference>
<evidence type="ECO:0000313" key="20">
    <source>
        <dbReference type="EMBL" id="KAJ8312934.1"/>
    </source>
</evidence>
<sequence>MKILILPISLESVEFLGRNPHRIRHDILSCDSTLMTTLRALLIYIKKNHIKKVGGNKTRSRNSGSLVGKMCNLLAYVFLMMVHPMSICNQDNPEPRLHYGWVGVIKLEINQPPLCTMWLIPYVFIELKTSLERQLDRPVIVIVGHEAKKLMKIVRSQKNARARIRSANTKPVENDNVNTKEYFDMGIFVAVFVLFCIICIIVIIKLKWRHREQQYQLIDKCNRDGEDISTMTMRILRHWFTIPKTRKSRSFKHLSMAEMTKRAIAKLETRKYNVINVKPSHKKTPVSEIYSSSSSCEESCAICLEDYGEGETPGVPGLQKFFNENKITAQIHKSCCDCNQISLHISSFRLKILRVLPCSHEFHRSCVDQWLVTNRTCPLCLFNIVDHYEPVTDSLHTNQRATSSERRRNQVQLYDIPHNDNYNEHINDNTHQRIPSYSHFIRMTSNRSKRPVVHHGCPSCQGTMGSSPSSGSSYLREFRPIHSGHTNVLPLGHTYQNIGHNQCLHQTCCHDNREQQHMYHSCHPSYHRTVHNSGISYSHHYSIHDHRYHRNTQCKTTNHTDNLYQTSKYKEQLPKYCSLGTYISGKTWESDPECAESVKNSSITANYGSCSSCSNGNPSFSSLDCDCCQHYRQNIDSTHSTYGSSDNKDKTDVSSCDSNVFWGGAPDQMCTEGSSEERTSPASSLENPCSSDTCVCSRETIDEDRYECNGNLLRVVKSESSLNLSELSGCDVINNSQEYLCDICDMCNSCSSGLSALSEISNISSSHSSSSFNSETSHIIAKQHCLALPKIKSASTDDIDNTNNAKQLCRENTVLLQKKTENSNNLKFIQNRYSLDDLVNLRALQNISPNSAKLKKLCSCDNKSLSYDLTSIKRLLPSDQQNSSRSLPLAGTSSDTDFQQNLICDRCDFSRDSPRRSMVMFSEHEGAFITIPLKEQEKYDPVNAV</sequence>
<comment type="similarity">
    <text evidence="4">Belongs to the ZNRF3 family.</text>
</comment>
<keyword evidence="8" id="KW-0879">Wnt signaling pathway</keyword>
<keyword evidence="10" id="KW-0732">Signal</keyword>
<dbReference type="PANTHER" id="PTHR16200">
    <property type="entry name" value="RING ZINC FINGER"/>
    <property type="match status" value="1"/>
</dbReference>
<evidence type="ECO:0000256" key="13">
    <source>
        <dbReference type="ARBA" id="ARBA00022833"/>
    </source>
</evidence>
<keyword evidence="12" id="KW-0833">Ubl conjugation pathway</keyword>
<evidence type="ECO:0000313" key="21">
    <source>
        <dbReference type="Proteomes" id="UP001217089"/>
    </source>
</evidence>
<keyword evidence="13" id="KW-0862">Zinc</keyword>
<evidence type="ECO:0000256" key="9">
    <source>
        <dbReference type="ARBA" id="ARBA00022692"/>
    </source>
</evidence>
<dbReference type="InterPro" id="IPR013083">
    <property type="entry name" value="Znf_RING/FYVE/PHD"/>
</dbReference>
<evidence type="ECO:0000256" key="5">
    <source>
        <dbReference type="ARBA" id="ARBA00012483"/>
    </source>
</evidence>
<evidence type="ECO:0000256" key="3">
    <source>
        <dbReference type="ARBA" id="ARBA00004906"/>
    </source>
</evidence>
<dbReference type="EC" id="2.3.2.27" evidence="5"/>
<keyword evidence="11 16" id="KW-0863">Zinc-finger</keyword>
<keyword evidence="15 18" id="KW-0472">Membrane</keyword>
<dbReference type="Proteomes" id="UP001217089">
    <property type="component" value="Unassembled WGS sequence"/>
</dbReference>
<proteinExistence type="inferred from homology"/>
<dbReference type="InterPro" id="IPR051073">
    <property type="entry name" value="ZNRF3_Arkadia_E3_ligases"/>
</dbReference>
<comment type="pathway">
    <text evidence="3">Protein modification; protein ubiquitination.</text>
</comment>
<feature type="region of interest" description="Disordered" evidence="17">
    <location>
        <begin position="669"/>
        <end position="689"/>
    </location>
</feature>
<evidence type="ECO:0000256" key="4">
    <source>
        <dbReference type="ARBA" id="ARBA00008759"/>
    </source>
</evidence>
<evidence type="ECO:0000256" key="1">
    <source>
        <dbReference type="ARBA" id="ARBA00000900"/>
    </source>
</evidence>
<name>A0ABQ9F6C7_TEGGR</name>
<dbReference type="Gene3D" id="3.50.30.30">
    <property type="match status" value="1"/>
</dbReference>
<feature type="transmembrane region" description="Helical" evidence="18">
    <location>
        <begin position="185"/>
        <end position="204"/>
    </location>
</feature>
<reference evidence="20 21" key="1">
    <citation type="submission" date="2022-12" db="EMBL/GenBank/DDBJ databases">
        <title>Chromosome-level genome of Tegillarca granosa.</title>
        <authorList>
            <person name="Kim J."/>
        </authorList>
    </citation>
    <scope>NUCLEOTIDE SEQUENCE [LARGE SCALE GENOMIC DNA]</scope>
    <source>
        <strain evidence="20">Teg-2019</strain>
        <tissue evidence="20">Adductor muscle</tissue>
    </source>
</reference>
<evidence type="ECO:0000256" key="12">
    <source>
        <dbReference type="ARBA" id="ARBA00022786"/>
    </source>
</evidence>
<dbReference type="SMART" id="SM00184">
    <property type="entry name" value="RING"/>
    <property type="match status" value="1"/>
</dbReference>
<comment type="catalytic activity">
    <reaction evidence="1">
        <text>S-ubiquitinyl-[E2 ubiquitin-conjugating enzyme]-L-cysteine + [acceptor protein]-L-lysine = [E2 ubiquitin-conjugating enzyme]-L-cysteine + N(6)-ubiquitinyl-[acceptor protein]-L-lysine.</text>
        <dbReference type="EC" id="2.3.2.27"/>
    </reaction>
</comment>
<evidence type="ECO:0000256" key="8">
    <source>
        <dbReference type="ARBA" id="ARBA00022687"/>
    </source>
</evidence>
<evidence type="ECO:0000256" key="6">
    <source>
        <dbReference type="ARBA" id="ARBA00022475"/>
    </source>
</evidence>
<evidence type="ECO:0000256" key="18">
    <source>
        <dbReference type="SAM" id="Phobius"/>
    </source>
</evidence>
<evidence type="ECO:0000256" key="17">
    <source>
        <dbReference type="SAM" id="MobiDB-lite"/>
    </source>
</evidence>
<evidence type="ECO:0000256" key="11">
    <source>
        <dbReference type="ARBA" id="ARBA00022771"/>
    </source>
</evidence>
<feature type="domain" description="RING-type" evidence="19">
    <location>
        <begin position="335"/>
        <end position="380"/>
    </location>
</feature>
<organism evidence="20 21">
    <name type="scientific">Tegillarca granosa</name>
    <name type="common">Malaysian cockle</name>
    <name type="synonym">Anadara granosa</name>
    <dbReference type="NCBI Taxonomy" id="220873"/>
    <lineage>
        <taxon>Eukaryota</taxon>
        <taxon>Metazoa</taxon>
        <taxon>Spiralia</taxon>
        <taxon>Lophotrochozoa</taxon>
        <taxon>Mollusca</taxon>
        <taxon>Bivalvia</taxon>
        <taxon>Autobranchia</taxon>
        <taxon>Pteriomorphia</taxon>
        <taxon>Arcoida</taxon>
        <taxon>Arcoidea</taxon>
        <taxon>Arcidae</taxon>
        <taxon>Tegillarca</taxon>
    </lineage>
</organism>
<keyword evidence="11 16" id="KW-0479">Metal-binding</keyword>
<keyword evidence="7" id="KW-0808">Transferase</keyword>
<evidence type="ECO:0000256" key="15">
    <source>
        <dbReference type="ARBA" id="ARBA00023136"/>
    </source>
</evidence>
<keyword evidence="14 18" id="KW-1133">Transmembrane helix</keyword>
<dbReference type="Pfam" id="PF18212">
    <property type="entry name" value="ZNRF_3_ecto"/>
    <property type="match status" value="1"/>
</dbReference>
<keyword evidence="6" id="KW-1003">Cell membrane</keyword>
<evidence type="ECO:0000259" key="19">
    <source>
        <dbReference type="PROSITE" id="PS50089"/>
    </source>
</evidence>
<evidence type="ECO:0000256" key="2">
    <source>
        <dbReference type="ARBA" id="ARBA00004251"/>
    </source>
</evidence>
<dbReference type="PROSITE" id="PS50089">
    <property type="entry name" value="ZF_RING_2"/>
    <property type="match status" value="1"/>
</dbReference>
<evidence type="ECO:0000256" key="10">
    <source>
        <dbReference type="ARBA" id="ARBA00022729"/>
    </source>
</evidence>
<keyword evidence="9 18" id="KW-0812">Transmembrane</keyword>
<keyword evidence="21" id="KW-1185">Reference proteome</keyword>
<dbReference type="Pfam" id="PF13639">
    <property type="entry name" value="zf-RING_2"/>
    <property type="match status" value="1"/>
</dbReference>
<dbReference type="InterPro" id="IPR001841">
    <property type="entry name" value="Znf_RING"/>
</dbReference>